<organism evidence="1 2">
    <name type="scientific">Meloidogyne enterolobii</name>
    <name type="common">Root-knot nematode worm</name>
    <name type="synonym">Meloidogyne mayaguensis</name>
    <dbReference type="NCBI Taxonomy" id="390850"/>
    <lineage>
        <taxon>Eukaryota</taxon>
        <taxon>Metazoa</taxon>
        <taxon>Ecdysozoa</taxon>
        <taxon>Nematoda</taxon>
        <taxon>Chromadorea</taxon>
        <taxon>Rhabditida</taxon>
        <taxon>Tylenchina</taxon>
        <taxon>Tylenchomorpha</taxon>
        <taxon>Tylenchoidea</taxon>
        <taxon>Meloidogynidae</taxon>
        <taxon>Meloidogyninae</taxon>
        <taxon>Meloidogyne</taxon>
    </lineage>
</organism>
<evidence type="ECO:0000313" key="1">
    <source>
        <dbReference type="EMBL" id="CAD2202621.1"/>
    </source>
</evidence>
<evidence type="ECO:0000313" key="2">
    <source>
        <dbReference type="Proteomes" id="UP000580250"/>
    </source>
</evidence>
<comment type="caution">
    <text evidence="1">The sequence shown here is derived from an EMBL/GenBank/DDBJ whole genome shotgun (WGS) entry which is preliminary data.</text>
</comment>
<reference evidence="1 2" key="1">
    <citation type="submission" date="2020-08" db="EMBL/GenBank/DDBJ databases">
        <authorList>
            <person name="Koutsovoulos G."/>
            <person name="Danchin GJ E."/>
        </authorList>
    </citation>
    <scope>NUCLEOTIDE SEQUENCE [LARGE SCALE GENOMIC DNA]</scope>
</reference>
<name>A0A6V7XTP3_MELEN</name>
<sequence length="58" mass="6810">MRGIKRINRYLFILSGDLQGHRILRNNDGLIEIWDKILDISGPLKTYENFGIFVSLEF</sequence>
<accession>A0A6V7XTP3</accession>
<dbReference type="Proteomes" id="UP000580250">
    <property type="component" value="Unassembled WGS sequence"/>
</dbReference>
<gene>
    <name evidence="1" type="ORF">MENT_LOCUS56262</name>
</gene>
<dbReference type="AlphaFoldDB" id="A0A6V7XTP3"/>
<proteinExistence type="predicted"/>
<dbReference type="EMBL" id="CAJEWN010002227">
    <property type="protein sequence ID" value="CAD2202621.1"/>
    <property type="molecule type" value="Genomic_DNA"/>
</dbReference>
<protein>
    <submittedName>
        <fullName evidence="1">Uncharacterized protein</fullName>
    </submittedName>
</protein>